<comment type="caution">
    <text evidence="2">The sequence shown here is derived from an EMBL/GenBank/DDBJ whole genome shotgun (WGS) entry which is preliminary data.</text>
</comment>
<gene>
    <name evidence="2" type="ORF">E1B28_008509</name>
</gene>
<feature type="region of interest" description="Disordered" evidence="1">
    <location>
        <begin position="1"/>
        <end position="36"/>
    </location>
</feature>
<evidence type="ECO:0000313" key="3">
    <source>
        <dbReference type="Proteomes" id="UP001049176"/>
    </source>
</evidence>
<sequence length="147" mass="16263">MKPLVTRKRAGSEINDGGINGSKRPKGNSIGGLIPDFRLKLHPKPAKSKASPQCPDSESDREMDIADGIGALAEEWSVEDLKAARHAKSKKHGSTNKRAMIDARLTLEEESKIKLVPANVNQIDIKEQRESARGSKARYRDINRERP</sequence>
<name>A0A9P7USG5_9AGAR</name>
<reference evidence="2" key="1">
    <citation type="journal article" date="2021" name="Genome Biol. Evol.">
        <title>The assembled and annotated genome of the fairy-ring fungus Marasmius oreades.</title>
        <authorList>
            <person name="Hiltunen M."/>
            <person name="Ament-Velasquez S.L."/>
            <person name="Johannesson H."/>
        </authorList>
    </citation>
    <scope>NUCLEOTIDE SEQUENCE</scope>
    <source>
        <strain evidence="2">03SP1</strain>
    </source>
</reference>
<dbReference type="KEGG" id="more:E1B28_008509"/>
<dbReference type="GeneID" id="66077585"/>
<protein>
    <submittedName>
        <fullName evidence="2">Uncharacterized protein</fullName>
    </submittedName>
</protein>
<feature type="region of interest" description="Disordered" evidence="1">
    <location>
        <begin position="42"/>
        <end position="61"/>
    </location>
</feature>
<evidence type="ECO:0000313" key="2">
    <source>
        <dbReference type="EMBL" id="KAG7092135.1"/>
    </source>
</evidence>
<feature type="region of interest" description="Disordered" evidence="1">
    <location>
        <begin position="127"/>
        <end position="147"/>
    </location>
</feature>
<accession>A0A9P7USG5</accession>
<proteinExistence type="predicted"/>
<dbReference type="Proteomes" id="UP001049176">
    <property type="component" value="Chromosome 5"/>
</dbReference>
<organism evidence="2 3">
    <name type="scientific">Marasmius oreades</name>
    <name type="common">fairy-ring Marasmius</name>
    <dbReference type="NCBI Taxonomy" id="181124"/>
    <lineage>
        <taxon>Eukaryota</taxon>
        <taxon>Fungi</taxon>
        <taxon>Dikarya</taxon>
        <taxon>Basidiomycota</taxon>
        <taxon>Agaricomycotina</taxon>
        <taxon>Agaricomycetes</taxon>
        <taxon>Agaricomycetidae</taxon>
        <taxon>Agaricales</taxon>
        <taxon>Marasmiineae</taxon>
        <taxon>Marasmiaceae</taxon>
        <taxon>Marasmius</taxon>
    </lineage>
</organism>
<dbReference type="AlphaFoldDB" id="A0A9P7USG5"/>
<dbReference type="EMBL" id="CM032185">
    <property type="protein sequence ID" value="KAG7092135.1"/>
    <property type="molecule type" value="Genomic_DNA"/>
</dbReference>
<dbReference type="RefSeq" id="XP_043008605.1">
    <property type="nucleotide sequence ID" value="XM_043153321.1"/>
</dbReference>
<evidence type="ECO:0000256" key="1">
    <source>
        <dbReference type="SAM" id="MobiDB-lite"/>
    </source>
</evidence>
<keyword evidence="3" id="KW-1185">Reference proteome</keyword>